<dbReference type="EMBL" id="AP009552">
    <property type="protein sequence ID" value="BAG03579.1"/>
    <property type="molecule type" value="Genomic_DNA"/>
</dbReference>
<accession>B0JPK5</accession>
<feature type="transmembrane region" description="Helical" evidence="1">
    <location>
        <begin position="70"/>
        <end position="89"/>
    </location>
</feature>
<keyword evidence="1" id="KW-0472">Membrane</keyword>
<dbReference type="HOGENOM" id="CLU_2382897_0_0_3"/>
<evidence type="ECO:0000313" key="2">
    <source>
        <dbReference type="EMBL" id="BAG03579.1"/>
    </source>
</evidence>
<keyword evidence="1" id="KW-1133">Transmembrane helix</keyword>
<evidence type="ECO:0000313" key="3">
    <source>
        <dbReference type="Proteomes" id="UP000001510"/>
    </source>
</evidence>
<proteinExistence type="predicted"/>
<dbReference type="PaxDb" id="449447-MAE_37570"/>
<dbReference type="AlphaFoldDB" id="B0JPK5"/>
<keyword evidence="1" id="KW-0812">Transmembrane</keyword>
<evidence type="ECO:0000256" key="1">
    <source>
        <dbReference type="SAM" id="Phobius"/>
    </source>
</evidence>
<organism evidence="2 3">
    <name type="scientific">Microcystis aeruginosa (strain NIES-843 / IAM M-2473)</name>
    <dbReference type="NCBI Taxonomy" id="449447"/>
    <lineage>
        <taxon>Bacteria</taxon>
        <taxon>Bacillati</taxon>
        <taxon>Cyanobacteriota</taxon>
        <taxon>Cyanophyceae</taxon>
        <taxon>Oscillatoriophycideae</taxon>
        <taxon>Chroococcales</taxon>
        <taxon>Microcystaceae</taxon>
        <taxon>Microcystis</taxon>
    </lineage>
</organism>
<reference evidence="2 3" key="1">
    <citation type="journal article" date="2007" name="DNA Res.">
        <title>Complete genomic structure of the bloom-forming toxic cyanobacterium Microcystis aeruginosa NIES-843.</title>
        <authorList>
            <person name="Kaneko T."/>
            <person name="Nakajima N."/>
            <person name="Okamoto S."/>
            <person name="Suzuki I."/>
            <person name="Tanabe Y."/>
            <person name="Tamaoki M."/>
            <person name="Nakamura Y."/>
            <person name="Kasai F."/>
            <person name="Watanabe A."/>
            <person name="Kawashima K."/>
            <person name="Kishida Y."/>
            <person name="Ono A."/>
            <person name="Shimizu Y."/>
            <person name="Takahashi C."/>
            <person name="Minami C."/>
            <person name="Fujishiro T."/>
            <person name="Kohara M."/>
            <person name="Katoh M."/>
            <person name="Nakazaki N."/>
            <person name="Nakayama S."/>
            <person name="Yamada M."/>
            <person name="Tabata S."/>
            <person name="Watanabe M.M."/>
        </authorList>
    </citation>
    <scope>NUCLEOTIDE SEQUENCE [LARGE SCALE GENOMIC DNA]</scope>
    <source>
        <strain evidence="3">NIES-843 / IAM M-247</strain>
    </source>
</reference>
<name>B0JPK5_MICAN</name>
<dbReference type="EnsemblBacteria" id="BAG03579">
    <property type="protein sequence ID" value="BAG03579"/>
    <property type="gene ID" value="MAE_37570"/>
</dbReference>
<keyword evidence="3" id="KW-1185">Reference proteome</keyword>
<dbReference type="KEGG" id="mar:MAE_37570"/>
<sequence>MTWRAFYINLQTVSYPKVVLAIVRLPLIPLTSYNRLRRVAGACFDGHRTNKLIVKALLCKAFRCLRHECIEILVLMIAILGVICGDQGWTDLTI</sequence>
<protein>
    <submittedName>
        <fullName evidence="2">Uncharacterized protein</fullName>
    </submittedName>
</protein>
<gene>
    <name evidence="2" type="ordered locus">MAE_37570</name>
</gene>
<dbReference type="Proteomes" id="UP000001510">
    <property type="component" value="Chromosome"/>
</dbReference>